<dbReference type="EMBL" id="CM047746">
    <property type="protein sequence ID" value="KAJ0021227.1"/>
    <property type="molecule type" value="Genomic_DNA"/>
</dbReference>
<accession>A0ACC0XSB9</accession>
<evidence type="ECO:0000313" key="1">
    <source>
        <dbReference type="EMBL" id="KAJ0021227.1"/>
    </source>
</evidence>
<protein>
    <submittedName>
        <fullName evidence="1">Uncharacterized protein</fullName>
    </submittedName>
</protein>
<name>A0ACC0XSB9_9ROSI</name>
<proteinExistence type="predicted"/>
<organism evidence="1 2">
    <name type="scientific">Pistacia integerrima</name>
    <dbReference type="NCBI Taxonomy" id="434235"/>
    <lineage>
        <taxon>Eukaryota</taxon>
        <taxon>Viridiplantae</taxon>
        <taxon>Streptophyta</taxon>
        <taxon>Embryophyta</taxon>
        <taxon>Tracheophyta</taxon>
        <taxon>Spermatophyta</taxon>
        <taxon>Magnoliopsida</taxon>
        <taxon>eudicotyledons</taxon>
        <taxon>Gunneridae</taxon>
        <taxon>Pentapetalae</taxon>
        <taxon>rosids</taxon>
        <taxon>malvids</taxon>
        <taxon>Sapindales</taxon>
        <taxon>Anacardiaceae</taxon>
        <taxon>Pistacia</taxon>
    </lineage>
</organism>
<reference evidence="2" key="1">
    <citation type="journal article" date="2023" name="G3 (Bethesda)">
        <title>Genome assembly and association tests identify interacting loci associated with vigor, precocity, and sex in interspecific pistachio rootstocks.</title>
        <authorList>
            <person name="Palmer W."/>
            <person name="Jacygrad E."/>
            <person name="Sagayaradj S."/>
            <person name="Cavanaugh K."/>
            <person name="Han R."/>
            <person name="Bertier L."/>
            <person name="Beede B."/>
            <person name="Kafkas S."/>
            <person name="Golino D."/>
            <person name="Preece J."/>
            <person name="Michelmore R."/>
        </authorList>
    </citation>
    <scope>NUCLEOTIDE SEQUENCE [LARGE SCALE GENOMIC DNA]</scope>
</reference>
<comment type="caution">
    <text evidence="1">The sequence shown here is derived from an EMBL/GenBank/DDBJ whole genome shotgun (WGS) entry which is preliminary data.</text>
</comment>
<evidence type="ECO:0000313" key="2">
    <source>
        <dbReference type="Proteomes" id="UP001163603"/>
    </source>
</evidence>
<gene>
    <name evidence="1" type="ORF">Pint_32254</name>
</gene>
<keyword evidence="2" id="KW-1185">Reference proteome</keyword>
<dbReference type="Proteomes" id="UP001163603">
    <property type="component" value="Chromosome 11"/>
</dbReference>
<sequence length="35" mass="3926">MATMSDEGEKTCPLCAEEMDLTDQQLKPCRCGYEV</sequence>